<feature type="region of interest" description="Disordered" evidence="2">
    <location>
        <begin position="35"/>
        <end position="71"/>
    </location>
</feature>
<feature type="compositionally biased region" description="Low complexity" evidence="2">
    <location>
        <begin position="35"/>
        <end position="46"/>
    </location>
</feature>
<proteinExistence type="predicted"/>
<keyword evidence="1 3" id="KW-0732">Signal</keyword>
<feature type="chain" id="PRO_5039224142" evidence="3">
    <location>
        <begin position="36"/>
        <end position="368"/>
    </location>
</feature>
<comment type="caution">
    <text evidence="4">The sequence shown here is derived from an EMBL/GenBank/DDBJ whole genome shotgun (WGS) entry which is preliminary data.</text>
</comment>
<dbReference type="InterPro" id="IPR009003">
    <property type="entry name" value="Peptidase_S1_PA"/>
</dbReference>
<evidence type="ECO:0000313" key="4">
    <source>
        <dbReference type="EMBL" id="PWK46914.1"/>
    </source>
</evidence>
<dbReference type="EMBL" id="QGGR01000008">
    <property type="protein sequence ID" value="PWK46914.1"/>
    <property type="molecule type" value="Genomic_DNA"/>
</dbReference>
<dbReference type="AlphaFoldDB" id="A0A316FDG7"/>
<name>A0A316FDG7_9ACTN</name>
<keyword evidence="5" id="KW-1185">Reference proteome</keyword>
<gene>
    <name evidence="4" type="ORF">BC793_10828</name>
</gene>
<dbReference type="Proteomes" id="UP000245697">
    <property type="component" value="Unassembled WGS sequence"/>
</dbReference>
<evidence type="ECO:0000256" key="1">
    <source>
        <dbReference type="ARBA" id="ARBA00022729"/>
    </source>
</evidence>
<dbReference type="InterPro" id="IPR050966">
    <property type="entry name" value="Glutamyl_endopeptidase"/>
</dbReference>
<dbReference type="Gene3D" id="2.40.10.10">
    <property type="entry name" value="Trypsin-like serine proteases"/>
    <property type="match status" value="2"/>
</dbReference>
<evidence type="ECO:0000256" key="2">
    <source>
        <dbReference type="SAM" id="MobiDB-lite"/>
    </source>
</evidence>
<feature type="signal peptide" evidence="3">
    <location>
        <begin position="1"/>
        <end position="35"/>
    </location>
</feature>
<sequence length="368" mass="38636">MDSSSEIRYRRSLRRLGVAALAAAVATIAALTAPAGAPAAANPTPARISGSDLSTSSAPAPVRLPGDKGVRNYTPAQLSSFERTGGDPEVLAHWTPERMKAAKPLDAPGDAQWVEDTARAVASKTAAVAAKPVAARLSPSVTNAPTPVTNFSITNGKLFIGGYESGSWCSASAINTASKRVLITAGHCVHDGQGGTWLQNLVFVPGYNAFNSDHDPVGRFQAYWLRTFNEWIDNSNLNRDVGFVTTYSGGDWNSTVVNTIGGHGLVYNGGTEFDTSIFGYPSNRDGGNVMWACWGTATDNSILDNKSKITCNFGGGSSGGPWTWNYDNASGLGSVRSVMSTVNSAGVNKGPYFDQAVVDAMNAANADW</sequence>
<protein>
    <submittedName>
        <fullName evidence="4">V8-like Glu-specific endopeptidase</fullName>
    </submittedName>
</protein>
<evidence type="ECO:0000256" key="3">
    <source>
        <dbReference type="SAM" id="SignalP"/>
    </source>
</evidence>
<accession>A0A316FDG7</accession>
<evidence type="ECO:0000313" key="5">
    <source>
        <dbReference type="Proteomes" id="UP000245697"/>
    </source>
</evidence>
<organism evidence="4 5">
    <name type="scientific">Actinoplanes xinjiangensis</name>
    <dbReference type="NCBI Taxonomy" id="512350"/>
    <lineage>
        <taxon>Bacteria</taxon>
        <taxon>Bacillati</taxon>
        <taxon>Actinomycetota</taxon>
        <taxon>Actinomycetes</taxon>
        <taxon>Micromonosporales</taxon>
        <taxon>Micromonosporaceae</taxon>
        <taxon>Actinoplanes</taxon>
    </lineage>
</organism>
<reference evidence="4 5" key="1">
    <citation type="submission" date="2018-05" db="EMBL/GenBank/DDBJ databases">
        <title>Genomic Encyclopedia of Archaeal and Bacterial Type Strains, Phase II (KMG-II): from individual species to whole genera.</title>
        <authorList>
            <person name="Goeker M."/>
        </authorList>
    </citation>
    <scope>NUCLEOTIDE SEQUENCE [LARGE SCALE GENOMIC DNA]</scope>
    <source>
        <strain evidence="4 5">DSM 45184</strain>
    </source>
</reference>
<dbReference type="InterPro" id="IPR043504">
    <property type="entry name" value="Peptidase_S1_PA_chymotrypsin"/>
</dbReference>
<dbReference type="RefSeq" id="WP_239170158.1">
    <property type="nucleotide sequence ID" value="NZ_BONA01000049.1"/>
</dbReference>
<dbReference type="SUPFAM" id="SSF50494">
    <property type="entry name" value="Trypsin-like serine proteases"/>
    <property type="match status" value="1"/>
</dbReference>
<dbReference type="PANTHER" id="PTHR15462">
    <property type="entry name" value="SERINE PROTEASE"/>
    <property type="match status" value="1"/>
</dbReference>